<evidence type="ECO:0000313" key="1">
    <source>
        <dbReference type="EMBL" id="WXA90519.1"/>
    </source>
</evidence>
<accession>A0ABZ2K199</accession>
<dbReference type="RefSeq" id="WP_394841132.1">
    <property type="nucleotide sequence ID" value="NZ_CP089982.1"/>
</dbReference>
<dbReference type="Pfam" id="PF09826">
    <property type="entry name" value="Beta_propel"/>
    <property type="match status" value="1"/>
</dbReference>
<name>A0ABZ2K199_9BACT</name>
<protein>
    <submittedName>
        <fullName evidence="1">Beta-propeller domain-containing protein</fullName>
    </submittedName>
</protein>
<reference evidence="1 2" key="1">
    <citation type="submission" date="2021-12" db="EMBL/GenBank/DDBJ databases">
        <title>Discovery of the Pendulisporaceae a myxobacterial family with distinct sporulation behavior and unique specialized metabolism.</title>
        <authorList>
            <person name="Garcia R."/>
            <person name="Popoff A."/>
            <person name="Bader C.D."/>
            <person name="Loehr J."/>
            <person name="Walesch S."/>
            <person name="Walt C."/>
            <person name="Boldt J."/>
            <person name="Bunk B."/>
            <person name="Haeckl F.J.F.P.J."/>
            <person name="Gunesch A.P."/>
            <person name="Birkelbach J."/>
            <person name="Nuebel U."/>
            <person name="Pietschmann T."/>
            <person name="Bach T."/>
            <person name="Mueller R."/>
        </authorList>
    </citation>
    <scope>NUCLEOTIDE SEQUENCE [LARGE SCALE GENOMIC DNA]</scope>
    <source>
        <strain evidence="1 2">MSr12523</strain>
    </source>
</reference>
<proteinExistence type="predicted"/>
<dbReference type="Proteomes" id="UP001379533">
    <property type="component" value="Chromosome"/>
</dbReference>
<evidence type="ECO:0000313" key="2">
    <source>
        <dbReference type="Proteomes" id="UP001379533"/>
    </source>
</evidence>
<organism evidence="1 2">
    <name type="scientific">Pendulispora brunnea</name>
    <dbReference type="NCBI Taxonomy" id="2905690"/>
    <lineage>
        <taxon>Bacteria</taxon>
        <taxon>Pseudomonadati</taxon>
        <taxon>Myxococcota</taxon>
        <taxon>Myxococcia</taxon>
        <taxon>Myxococcales</taxon>
        <taxon>Sorangiineae</taxon>
        <taxon>Pendulisporaceae</taxon>
        <taxon>Pendulispora</taxon>
    </lineage>
</organism>
<dbReference type="InterPro" id="IPR019198">
    <property type="entry name" value="Beta_propeller_containing"/>
</dbReference>
<dbReference type="EMBL" id="CP089982">
    <property type="protein sequence ID" value="WXA90519.1"/>
    <property type="molecule type" value="Genomic_DNA"/>
</dbReference>
<keyword evidence="2" id="KW-1185">Reference proteome</keyword>
<gene>
    <name evidence="1" type="ORF">LZC95_29185</name>
</gene>
<sequence>MAHSPISMARSCSCSTCRTPSIPSHGKLGTRGSSSAATSDHLAFNHFAEEGLLAIPMTPAREAATSERRSHDVQRPLVYRVDVRAAFERLGSIDHGSHGRSTVVRRIFMDDLVYSMGIV</sequence>